<dbReference type="Proteomes" id="UP000668060">
    <property type="component" value="Unassembled WGS sequence"/>
</dbReference>
<evidence type="ECO:0000256" key="1">
    <source>
        <dbReference type="SAM" id="Phobius"/>
    </source>
</evidence>
<feature type="transmembrane region" description="Helical" evidence="1">
    <location>
        <begin position="41"/>
        <end position="58"/>
    </location>
</feature>
<name>A0A9D9G660_PROMR</name>
<proteinExistence type="predicted"/>
<sequence>MELFIALGFPIVLIVGLTLLFMTDGIPIWVQQFNRNSSTLWNFGIVAMGTMTVIIYLARR</sequence>
<evidence type="ECO:0000313" key="2">
    <source>
        <dbReference type="EMBL" id="MBO6972184.1"/>
    </source>
</evidence>
<comment type="caution">
    <text evidence="2">The sequence shown here is derived from an EMBL/GenBank/DDBJ whole genome shotgun (WGS) entry which is preliminary data.</text>
</comment>
<keyword evidence="1" id="KW-0472">Membrane</keyword>
<reference evidence="2" key="1">
    <citation type="journal article" date="2021" name="Front. Mar. Sci.">
        <title>Genomes of Diverse Isolates of Prochlorococcus High-Light-Adapted Clade II in the Western Pacific Ocean.</title>
        <authorList>
            <person name="Yan W."/>
            <person name="Feng X."/>
            <person name="Zhang W."/>
            <person name="Nawaz M.Z."/>
            <person name="Luo T."/>
            <person name="Zhang R."/>
            <person name="Jiao N."/>
        </authorList>
    </citation>
    <scope>NUCLEOTIDE SEQUENCE</scope>
    <source>
        <strain evidence="2">CUG1433</strain>
    </source>
</reference>
<gene>
    <name evidence="2" type="ORF">JJ842_09685</name>
</gene>
<keyword evidence="1" id="KW-0812">Transmembrane</keyword>
<accession>A0A9D9G660</accession>
<organism evidence="2 3">
    <name type="scientific">Prochlorococcus marinus CUG1433</name>
    <dbReference type="NCBI Taxonomy" id="2774506"/>
    <lineage>
        <taxon>Bacteria</taxon>
        <taxon>Bacillati</taxon>
        <taxon>Cyanobacteriota</taxon>
        <taxon>Cyanophyceae</taxon>
        <taxon>Synechococcales</taxon>
        <taxon>Prochlorococcaceae</taxon>
        <taxon>Prochlorococcus</taxon>
    </lineage>
</organism>
<dbReference type="EMBL" id="JAEPLN010000004">
    <property type="protein sequence ID" value="MBO6972184.1"/>
    <property type="molecule type" value="Genomic_DNA"/>
</dbReference>
<keyword evidence="1" id="KW-1133">Transmembrane helix</keyword>
<protein>
    <submittedName>
        <fullName evidence="2">Uncharacterized protein</fullName>
    </submittedName>
</protein>
<dbReference type="AlphaFoldDB" id="A0A9D9G660"/>
<evidence type="ECO:0000313" key="3">
    <source>
        <dbReference type="Proteomes" id="UP000668060"/>
    </source>
</evidence>